<dbReference type="Pfam" id="PF00563">
    <property type="entry name" value="EAL"/>
    <property type="match status" value="1"/>
</dbReference>
<comment type="caution">
    <text evidence="3">The sequence shown here is derived from an EMBL/GenBank/DDBJ whole genome shotgun (WGS) entry which is preliminary data.</text>
</comment>
<dbReference type="SUPFAM" id="SSF141868">
    <property type="entry name" value="EAL domain-like"/>
    <property type="match status" value="1"/>
</dbReference>
<proteinExistence type="predicted"/>
<evidence type="ECO:0000313" key="3">
    <source>
        <dbReference type="EMBL" id="MFH8133584.1"/>
    </source>
</evidence>
<accession>A0ABW7PUA6</accession>
<reference evidence="3 4" key="1">
    <citation type="submission" date="2024-08" db="EMBL/GenBank/DDBJ databases">
        <title>Pantoea ronii - a newly identified human opportunistic pathogen.</title>
        <authorList>
            <person name="Keidar-Friedman D."/>
            <person name="Sorek N."/>
            <person name="Leshin-Carmel D."/>
            <person name="Tsur A."/>
            <person name="Amsalem M."/>
            <person name="Tolkach D."/>
            <person name="Brosh-Nissimov T."/>
        </authorList>
    </citation>
    <scope>NUCLEOTIDE SEQUENCE [LARGE SCALE GENOMIC DNA]</scope>
    <source>
        <strain evidence="3 4">AA23256</strain>
    </source>
</reference>
<dbReference type="CDD" id="cd01948">
    <property type="entry name" value="EAL"/>
    <property type="match status" value="1"/>
</dbReference>
<dbReference type="PANTHER" id="PTHR33121:SF15">
    <property type="entry name" value="BLUE LIGHT- AND TEMPERATURE-REGULATED ANTIREPRESSOR BLUF"/>
    <property type="match status" value="1"/>
</dbReference>
<dbReference type="RefSeq" id="WP_397212679.1">
    <property type="nucleotide sequence ID" value="NZ_JBGFSN010000004.1"/>
</dbReference>
<dbReference type="InterPro" id="IPR035919">
    <property type="entry name" value="EAL_sf"/>
</dbReference>
<dbReference type="InterPro" id="IPR007024">
    <property type="entry name" value="BLUF_domain"/>
</dbReference>
<name>A0ABW7PUA6_9GAMM</name>
<dbReference type="SUPFAM" id="SSF54975">
    <property type="entry name" value="Acylphosphatase/BLUF domain-like"/>
    <property type="match status" value="1"/>
</dbReference>
<feature type="domain" description="BLUF" evidence="2">
    <location>
        <begin position="2"/>
        <end position="93"/>
    </location>
</feature>
<dbReference type="PROSITE" id="PS50925">
    <property type="entry name" value="BLUF"/>
    <property type="match status" value="1"/>
</dbReference>
<dbReference type="Proteomes" id="UP001611251">
    <property type="component" value="Unassembled WGS sequence"/>
</dbReference>
<feature type="domain" description="EAL" evidence="1">
    <location>
        <begin position="155"/>
        <end position="403"/>
    </location>
</feature>
<dbReference type="PROSITE" id="PS50883">
    <property type="entry name" value="EAL"/>
    <property type="match status" value="1"/>
</dbReference>
<evidence type="ECO:0000313" key="4">
    <source>
        <dbReference type="Proteomes" id="UP001611251"/>
    </source>
</evidence>
<dbReference type="InterPro" id="IPR050706">
    <property type="entry name" value="Cyclic-di-GMP_PDE-like"/>
</dbReference>
<dbReference type="Gene3D" id="3.30.70.100">
    <property type="match status" value="1"/>
</dbReference>
<gene>
    <name evidence="3" type="ORF">ABU178_05250</name>
</gene>
<keyword evidence="4" id="KW-1185">Reference proteome</keyword>
<dbReference type="InterPro" id="IPR001633">
    <property type="entry name" value="EAL_dom"/>
</dbReference>
<dbReference type="PANTHER" id="PTHR33121">
    <property type="entry name" value="CYCLIC DI-GMP PHOSPHODIESTERASE PDEF"/>
    <property type="match status" value="1"/>
</dbReference>
<dbReference type="SMART" id="SM01034">
    <property type="entry name" value="BLUF"/>
    <property type="match status" value="1"/>
</dbReference>
<dbReference type="Pfam" id="PF04940">
    <property type="entry name" value="BLUF"/>
    <property type="match status" value="1"/>
</dbReference>
<protein>
    <submittedName>
        <fullName evidence="3">Diguanylate phosphodiesterase</fullName>
    </submittedName>
</protein>
<dbReference type="InterPro" id="IPR036046">
    <property type="entry name" value="Acylphosphatase-like_dom_sf"/>
</dbReference>
<sequence>MLSTLIYRSRLNPEIDSGDLDQIVFNAQRNNEKIAVTGILLFDGDYFFQILEGPYTEVNALYQAICQDPRHNNIVELMRDYAPMRRFGNLGMELFDLRHYKQEFVLDAVLAKGTSKYNLTYDDRAFKFIRTFVEGRWRDQVQDVSEAPDWQFIAENSPFLPVTDAISRGQPCEFALQPIVEPLQYRISSLEALIRSPGGGAPAEYFSTIAKDKIYEADLQSKAYALSLAQKIGLGNHMISINLLPMSLVMVPGAVEMLLAQIARNGLVPEQVIVEVTEDEVISRYDEFETAIRQLRSAGISLAIDDFGSGFAGLSLLSRFQPDKIKIDRQIITDVHKSGVRQAIVQAIVKCCSSLEISVVAEGVEKPEEWCWLEAAGIRHFQGYLFARPELNGVSPVSWPRKSRS</sequence>
<dbReference type="EMBL" id="JBGFSN010000004">
    <property type="protein sequence ID" value="MFH8133584.1"/>
    <property type="molecule type" value="Genomic_DNA"/>
</dbReference>
<dbReference type="Gene3D" id="3.20.20.450">
    <property type="entry name" value="EAL domain"/>
    <property type="match status" value="1"/>
</dbReference>
<evidence type="ECO:0000259" key="1">
    <source>
        <dbReference type="PROSITE" id="PS50883"/>
    </source>
</evidence>
<organism evidence="3 4">
    <name type="scientific">Pantoea osteomyelitidis</name>
    <dbReference type="NCBI Taxonomy" id="3230026"/>
    <lineage>
        <taxon>Bacteria</taxon>
        <taxon>Pseudomonadati</taxon>
        <taxon>Pseudomonadota</taxon>
        <taxon>Gammaproteobacteria</taxon>
        <taxon>Enterobacterales</taxon>
        <taxon>Erwiniaceae</taxon>
        <taxon>Pantoea</taxon>
    </lineage>
</organism>
<evidence type="ECO:0000259" key="2">
    <source>
        <dbReference type="PROSITE" id="PS50925"/>
    </source>
</evidence>
<dbReference type="SMART" id="SM00052">
    <property type="entry name" value="EAL"/>
    <property type="match status" value="1"/>
</dbReference>